<evidence type="ECO:0000313" key="7">
    <source>
        <dbReference type="Proteomes" id="UP000004947"/>
    </source>
</evidence>
<dbReference type="EMBL" id="ABCK01000035">
    <property type="protein sequence ID" value="EDM25148.1"/>
    <property type="molecule type" value="Genomic_DNA"/>
</dbReference>
<sequence length="528" mass="60865">MKYCLLILSCLHLFAVEKPNILFIMSDDHTAQAIGAYGGRLAPLNPTPNIDKIARDGIIMTNAFCSNSICTPSRASIMTGQYAHINGVLDLKGSIASDQQYLAHEMRKAGYQTAMIGKWHLKKRPAAFDYYKVLPGQGKYFDPNFFEGSLGDEKGSPVVMKGHSSDCLTDSAIDWLSNKRHKNQAFFLKFHFKAPHDFFHYAPRYESYLADVKIPEPSSLWDNKNNGSLATKGHKDELIHHIGTSIGMRNTRRNYAKTWAKGISDPTTAKRTAYQTYLKKYLRCVKGIDDNMKRLVDYLKQEKIYDNTIIIYTGDQGFMLGEHDYQDKRWAYEETMRMPFIVRYPKAIKAGSKSDAIIENIDYPAMMLDYAGVKTPTYMQGRSFRSILETKQEPKNWKRAAYYQYWMHMAHHDNPAHIGMRTKKYKLILYYGAKPEDSQPETPPAWELYDLEKDPQELNNIYELASPDLIAKLKDQFAQMRQENGADHEKFIANQVINEFWDYSEADRQKAIKISNKYAAFRNAKEKK</sequence>
<protein>
    <submittedName>
        <fullName evidence="6">Mucin-desulfating sulfatase (N-acetylglucosamine-6-sulfatase)</fullName>
    </submittedName>
</protein>
<comment type="caution">
    <text evidence="6">The sequence shown here is derived from an EMBL/GenBank/DDBJ whole genome shotgun (WGS) entry which is preliminary data.</text>
</comment>
<dbReference type="InterPro" id="IPR000917">
    <property type="entry name" value="Sulfatase_N"/>
</dbReference>
<dbReference type="CDD" id="cd16031">
    <property type="entry name" value="G6S_like"/>
    <property type="match status" value="1"/>
</dbReference>
<dbReference type="Pfam" id="PF00884">
    <property type="entry name" value="Sulfatase"/>
    <property type="match status" value="1"/>
</dbReference>
<accession>A6DT75</accession>
<keyword evidence="7" id="KW-1185">Reference proteome</keyword>
<organism evidence="6 7">
    <name type="scientific">Lentisphaera araneosa HTCC2155</name>
    <dbReference type="NCBI Taxonomy" id="313628"/>
    <lineage>
        <taxon>Bacteria</taxon>
        <taxon>Pseudomonadati</taxon>
        <taxon>Lentisphaerota</taxon>
        <taxon>Lentisphaeria</taxon>
        <taxon>Lentisphaerales</taxon>
        <taxon>Lentisphaeraceae</taxon>
        <taxon>Lentisphaera</taxon>
    </lineage>
</organism>
<keyword evidence="3" id="KW-0378">Hydrolase</keyword>
<evidence type="ECO:0000256" key="4">
    <source>
        <dbReference type="ARBA" id="ARBA00023180"/>
    </source>
</evidence>
<evidence type="ECO:0000313" key="6">
    <source>
        <dbReference type="EMBL" id="EDM25148.1"/>
    </source>
</evidence>
<proteinExistence type="inferred from homology"/>
<reference evidence="6 7" key="1">
    <citation type="journal article" date="2010" name="J. Bacteriol.">
        <title>Genome sequence of Lentisphaera araneosa HTCC2155T, the type species of the order Lentisphaerales in the phylum Lentisphaerae.</title>
        <authorList>
            <person name="Thrash J.C."/>
            <person name="Cho J.C."/>
            <person name="Vergin K.L."/>
            <person name="Morris R.M."/>
            <person name="Giovannoni S.J."/>
        </authorList>
    </citation>
    <scope>NUCLEOTIDE SEQUENCE [LARGE SCALE GENOMIC DNA]</scope>
    <source>
        <strain evidence="6 7">HTCC2155</strain>
    </source>
</reference>
<dbReference type="InterPro" id="IPR024607">
    <property type="entry name" value="Sulfatase_CS"/>
</dbReference>
<evidence type="ECO:0000256" key="2">
    <source>
        <dbReference type="ARBA" id="ARBA00022729"/>
    </source>
</evidence>
<keyword evidence="4" id="KW-0325">Glycoprotein</keyword>
<gene>
    <name evidence="6" type="ORF">LNTAR_24521</name>
</gene>
<keyword evidence="2" id="KW-0732">Signal</keyword>
<feature type="domain" description="Sulfatase N-terminal" evidence="5">
    <location>
        <begin position="19"/>
        <end position="373"/>
    </location>
</feature>
<dbReference type="Proteomes" id="UP000004947">
    <property type="component" value="Unassembled WGS sequence"/>
</dbReference>
<dbReference type="Gene3D" id="3.40.720.10">
    <property type="entry name" value="Alkaline Phosphatase, subunit A"/>
    <property type="match status" value="1"/>
</dbReference>
<dbReference type="PROSITE" id="PS00149">
    <property type="entry name" value="SULFATASE_2"/>
    <property type="match status" value="1"/>
</dbReference>
<dbReference type="eggNOG" id="COG3119">
    <property type="taxonomic scope" value="Bacteria"/>
</dbReference>
<comment type="similarity">
    <text evidence="1">Belongs to the sulfatase family.</text>
</comment>
<dbReference type="PANTHER" id="PTHR43108:SF6">
    <property type="entry name" value="N-SULPHOGLUCOSAMINE SULPHOHYDROLASE"/>
    <property type="match status" value="1"/>
</dbReference>
<dbReference type="AlphaFoldDB" id="A6DT75"/>
<evidence type="ECO:0000259" key="5">
    <source>
        <dbReference type="Pfam" id="PF00884"/>
    </source>
</evidence>
<evidence type="ECO:0000256" key="1">
    <source>
        <dbReference type="ARBA" id="ARBA00008779"/>
    </source>
</evidence>
<dbReference type="InterPro" id="IPR017850">
    <property type="entry name" value="Alkaline_phosphatase_core_sf"/>
</dbReference>
<dbReference type="RefSeq" id="WP_007281024.1">
    <property type="nucleotide sequence ID" value="NZ_ABCK01000035.1"/>
</dbReference>
<dbReference type="PROSITE" id="PS00523">
    <property type="entry name" value="SULFATASE_1"/>
    <property type="match status" value="1"/>
</dbReference>
<dbReference type="OrthoDB" id="9815108at2"/>
<evidence type="ECO:0000256" key="3">
    <source>
        <dbReference type="ARBA" id="ARBA00022801"/>
    </source>
</evidence>
<dbReference type="PANTHER" id="PTHR43108">
    <property type="entry name" value="N-ACETYLGLUCOSAMINE-6-SULFATASE FAMILY MEMBER"/>
    <property type="match status" value="1"/>
</dbReference>
<name>A6DT75_9BACT</name>
<dbReference type="SUPFAM" id="SSF53649">
    <property type="entry name" value="Alkaline phosphatase-like"/>
    <property type="match status" value="1"/>
</dbReference>
<dbReference type="GO" id="GO:0016787">
    <property type="term" value="F:hydrolase activity"/>
    <property type="evidence" value="ECO:0007669"/>
    <property type="project" value="UniProtKB-KW"/>
</dbReference>
<dbReference type="STRING" id="313628.LNTAR_24521"/>